<accession>A0A1B6D3H6</accession>
<protein>
    <submittedName>
        <fullName evidence="1">Uncharacterized protein</fullName>
    </submittedName>
</protein>
<sequence>DPLSCDCDPLSCDCDPLSCDCNALSCVEITPSAILVSLRFQSFPNFFCLQKSKVIPSTQLSKRLAVTTPPLQTPLQVCESVCGPDTDIAGVETDDVDEMCFAKLEGASLGNVLLCFLKALQEQLRWKLQVHTPLLDPIPRPEGFFVEAPYTFSEQSCGQMP</sequence>
<dbReference type="EMBL" id="GEDC01017046">
    <property type="protein sequence ID" value="JAS20252.1"/>
    <property type="molecule type" value="Transcribed_RNA"/>
</dbReference>
<name>A0A1B6D3H6_9HEMI</name>
<organism evidence="1">
    <name type="scientific">Clastoptera arizonana</name>
    <name type="common">Arizona spittle bug</name>
    <dbReference type="NCBI Taxonomy" id="38151"/>
    <lineage>
        <taxon>Eukaryota</taxon>
        <taxon>Metazoa</taxon>
        <taxon>Ecdysozoa</taxon>
        <taxon>Arthropoda</taxon>
        <taxon>Hexapoda</taxon>
        <taxon>Insecta</taxon>
        <taxon>Pterygota</taxon>
        <taxon>Neoptera</taxon>
        <taxon>Paraneoptera</taxon>
        <taxon>Hemiptera</taxon>
        <taxon>Auchenorrhyncha</taxon>
        <taxon>Cercopoidea</taxon>
        <taxon>Clastopteridae</taxon>
        <taxon>Clastoptera</taxon>
    </lineage>
</organism>
<evidence type="ECO:0000313" key="1">
    <source>
        <dbReference type="EMBL" id="JAS20252.1"/>
    </source>
</evidence>
<proteinExistence type="predicted"/>
<dbReference type="AlphaFoldDB" id="A0A1B6D3H6"/>
<reference evidence="1" key="1">
    <citation type="submission" date="2015-12" db="EMBL/GenBank/DDBJ databases">
        <title>De novo transcriptome assembly of four potential Pierce s Disease insect vectors from Arizona vineyards.</title>
        <authorList>
            <person name="Tassone E.E."/>
        </authorList>
    </citation>
    <scope>NUCLEOTIDE SEQUENCE</scope>
</reference>
<feature type="non-terminal residue" evidence="1">
    <location>
        <position position="1"/>
    </location>
</feature>
<gene>
    <name evidence="1" type="ORF">g.45479</name>
</gene>